<reference evidence="4" key="1">
    <citation type="submission" date="2013-08" db="EMBL/GenBank/DDBJ databases">
        <authorList>
            <person name="Mendez C."/>
            <person name="Richter M."/>
            <person name="Ferrer M."/>
            <person name="Sanchez J."/>
        </authorList>
    </citation>
    <scope>NUCLEOTIDE SEQUENCE</scope>
</reference>
<sequence length="550" mass="61275">MAKHFAVSKVLVICPTSLKYQWQNEIARFSGRDSRVIASGRAQRQKDYALDDFCKITNYEKLQPDLDLITAWAPELVIVDEAQRVKNWNTIAARALKRIDSPYAVVLTGTPLENKLEELISIVQFVDQHRLGPTWKLLHEHQVKDESGRVTGYTGLEKIGQTLAPIMIRRRKSEVLMQLPERTDQNLLVPMTEMQMTYHLENAEIVTRIVQRWRRMKFLSDQDQRRLTCALQNMRMSCNSTYLLDQESDHGVKADELAALFDELFEQPDAKAVVFSQWTRTHDIVIRRLEARGIGYVSFHGGVPSEKRPSLVKRFRDDPGCRVFLSTDAGSTGLNLQHASTLINMDLPWNPAILEQRIARIHRMGQKRPARIVNFVAKGTIEEGMLSVLAFKRSLSAGILDGGTSEISLGGSRLNRFMRDVESVTGHMSEGEAMTPVEETAGMAAETQAAPMRGAHVVPSTRTGAEIGGEHGAAQAPTNMDADPWQALVQIGVQLLSALVATRDAATPAHPWIECDPATGMRNIKVPLPPPQTARRLADALSALADALRA</sequence>
<accession>T1B2B7</accession>
<dbReference type="PROSITE" id="PS51192">
    <property type="entry name" value="HELICASE_ATP_BIND_1"/>
    <property type="match status" value="1"/>
</dbReference>
<dbReference type="CDD" id="cd18793">
    <property type="entry name" value="SF2_C_SNF"/>
    <property type="match status" value="1"/>
</dbReference>
<dbReference type="Pfam" id="PF00271">
    <property type="entry name" value="Helicase_C"/>
    <property type="match status" value="1"/>
</dbReference>
<proteinExistence type="predicted"/>
<gene>
    <name evidence="4" type="ORF">B2A_02702</name>
</gene>
<dbReference type="GO" id="GO:0016787">
    <property type="term" value="F:hydrolase activity"/>
    <property type="evidence" value="ECO:0007669"/>
    <property type="project" value="UniProtKB-KW"/>
</dbReference>
<dbReference type="InterPro" id="IPR049730">
    <property type="entry name" value="SNF2/RAD54-like_C"/>
</dbReference>
<feature type="domain" description="Helicase ATP-binding" evidence="2">
    <location>
        <begin position="1"/>
        <end position="129"/>
    </location>
</feature>
<evidence type="ECO:0000256" key="1">
    <source>
        <dbReference type="ARBA" id="ARBA00022801"/>
    </source>
</evidence>
<dbReference type="SMART" id="SM00490">
    <property type="entry name" value="HELICc"/>
    <property type="match status" value="1"/>
</dbReference>
<reference evidence="4" key="2">
    <citation type="journal article" date="2014" name="ISME J.">
        <title>Microbial stratification in low pH oxic and suboxic macroscopic growths along an acid mine drainage.</title>
        <authorList>
            <person name="Mendez-Garcia C."/>
            <person name="Mesa V."/>
            <person name="Sprenger R.R."/>
            <person name="Richter M."/>
            <person name="Diez M.S."/>
            <person name="Solano J."/>
            <person name="Bargiela R."/>
            <person name="Golyshina O.V."/>
            <person name="Manteca A."/>
            <person name="Ramos J.L."/>
            <person name="Gallego J.R."/>
            <person name="Llorente I."/>
            <person name="Martins Dos Santos V.A."/>
            <person name="Jensen O.N."/>
            <person name="Pelaez A.I."/>
            <person name="Sanchez J."/>
            <person name="Ferrer M."/>
        </authorList>
    </citation>
    <scope>NUCLEOTIDE SEQUENCE</scope>
</reference>
<dbReference type="EMBL" id="AUZZ01001835">
    <property type="protein sequence ID" value="EQD62703.1"/>
    <property type="molecule type" value="Genomic_DNA"/>
</dbReference>
<protein>
    <submittedName>
        <fullName evidence="4">Non-specific serine/threonine protein kinase</fullName>
    </submittedName>
</protein>
<evidence type="ECO:0000313" key="4">
    <source>
        <dbReference type="EMBL" id="EQD62703.1"/>
    </source>
</evidence>
<dbReference type="InterPro" id="IPR027417">
    <property type="entry name" value="P-loop_NTPase"/>
</dbReference>
<dbReference type="Pfam" id="PF00176">
    <property type="entry name" value="SNF2-rel_dom"/>
    <property type="match status" value="1"/>
</dbReference>
<dbReference type="GO" id="GO:0005524">
    <property type="term" value="F:ATP binding"/>
    <property type="evidence" value="ECO:0007669"/>
    <property type="project" value="InterPro"/>
</dbReference>
<evidence type="ECO:0000259" key="3">
    <source>
        <dbReference type="PROSITE" id="PS51194"/>
    </source>
</evidence>
<keyword evidence="4" id="KW-0808">Transferase</keyword>
<evidence type="ECO:0000259" key="2">
    <source>
        <dbReference type="PROSITE" id="PS51192"/>
    </source>
</evidence>
<dbReference type="Gene3D" id="3.40.50.10810">
    <property type="entry name" value="Tandem AAA-ATPase domain"/>
    <property type="match status" value="1"/>
</dbReference>
<dbReference type="SUPFAM" id="SSF52540">
    <property type="entry name" value="P-loop containing nucleoside triphosphate hydrolases"/>
    <property type="match status" value="2"/>
</dbReference>
<dbReference type="InterPro" id="IPR014001">
    <property type="entry name" value="Helicase_ATP-bd"/>
</dbReference>
<keyword evidence="4" id="KW-0723">Serine/threonine-protein kinase</keyword>
<dbReference type="Gene3D" id="3.40.50.300">
    <property type="entry name" value="P-loop containing nucleotide triphosphate hydrolases"/>
    <property type="match status" value="1"/>
</dbReference>
<dbReference type="PROSITE" id="PS51194">
    <property type="entry name" value="HELICASE_CTER"/>
    <property type="match status" value="1"/>
</dbReference>
<keyword evidence="4" id="KW-0418">Kinase</keyword>
<dbReference type="GO" id="GO:0004674">
    <property type="term" value="F:protein serine/threonine kinase activity"/>
    <property type="evidence" value="ECO:0007669"/>
    <property type="project" value="UniProtKB-KW"/>
</dbReference>
<dbReference type="AlphaFoldDB" id="T1B2B7"/>
<dbReference type="PANTHER" id="PTHR10799">
    <property type="entry name" value="SNF2/RAD54 HELICASE FAMILY"/>
    <property type="match status" value="1"/>
</dbReference>
<dbReference type="InterPro" id="IPR000330">
    <property type="entry name" value="SNF2_N"/>
</dbReference>
<organism evidence="4">
    <name type="scientific">mine drainage metagenome</name>
    <dbReference type="NCBI Taxonomy" id="410659"/>
    <lineage>
        <taxon>unclassified sequences</taxon>
        <taxon>metagenomes</taxon>
        <taxon>ecological metagenomes</taxon>
    </lineage>
</organism>
<feature type="domain" description="Helicase C-terminal" evidence="3">
    <location>
        <begin position="256"/>
        <end position="415"/>
    </location>
</feature>
<keyword evidence="1" id="KW-0378">Hydrolase</keyword>
<comment type="caution">
    <text evidence="4">The sequence shown here is derived from an EMBL/GenBank/DDBJ whole genome shotgun (WGS) entry which is preliminary data.</text>
</comment>
<name>T1B2B7_9ZZZZ</name>
<dbReference type="InterPro" id="IPR001650">
    <property type="entry name" value="Helicase_C-like"/>
</dbReference>
<dbReference type="InterPro" id="IPR038718">
    <property type="entry name" value="SNF2-like_sf"/>
</dbReference>